<name>A0ABD0L412_9CAEN</name>
<proteinExistence type="predicted"/>
<keyword evidence="2" id="KW-1185">Reference proteome</keyword>
<gene>
    <name evidence="1" type="ORF">BaRGS_00014528</name>
</gene>
<sequence length="278" mass="30384">PLIDGKLGEHGVHCGLGDVLAFRWPERPSPSSGTLSHHLVAFARAHYIAPLAHHTAPPGHYCYSPPYPHNLVTVARAHCTAPPGHCCQSPLYRTTWSLLPEPTVPHHLVTVARAHCLNFRRFPRECSEMIGRRFVTSAQLGGLFWADEGLTENGVSYLALPRMGRSGYIAFPRLGKRGYLAFPRLGRAQTGSDASDSSATCCSLGLKTEWVLGEDGKTEVRNICPADVTCCEGMQEILDQKPDGAFYSLCIPSCYSGDEKTSEASENVLRKLKGLLQN</sequence>
<dbReference type="Proteomes" id="UP001519460">
    <property type="component" value="Unassembled WGS sequence"/>
</dbReference>
<protein>
    <submittedName>
        <fullName evidence="1">Uncharacterized protein</fullName>
    </submittedName>
</protein>
<feature type="non-terminal residue" evidence="1">
    <location>
        <position position="1"/>
    </location>
</feature>
<reference evidence="1 2" key="1">
    <citation type="journal article" date="2023" name="Sci. Data">
        <title>Genome assembly of the Korean intertidal mud-creeper Batillaria attramentaria.</title>
        <authorList>
            <person name="Patra A.K."/>
            <person name="Ho P.T."/>
            <person name="Jun S."/>
            <person name="Lee S.J."/>
            <person name="Kim Y."/>
            <person name="Won Y.J."/>
        </authorList>
    </citation>
    <scope>NUCLEOTIDE SEQUENCE [LARGE SCALE GENOMIC DNA]</scope>
    <source>
        <strain evidence="1">Wonlab-2016</strain>
    </source>
</reference>
<accession>A0ABD0L412</accession>
<dbReference type="AlphaFoldDB" id="A0ABD0L412"/>
<evidence type="ECO:0000313" key="1">
    <source>
        <dbReference type="EMBL" id="KAK7494246.1"/>
    </source>
</evidence>
<evidence type="ECO:0000313" key="2">
    <source>
        <dbReference type="Proteomes" id="UP001519460"/>
    </source>
</evidence>
<organism evidence="1 2">
    <name type="scientific">Batillaria attramentaria</name>
    <dbReference type="NCBI Taxonomy" id="370345"/>
    <lineage>
        <taxon>Eukaryota</taxon>
        <taxon>Metazoa</taxon>
        <taxon>Spiralia</taxon>
        <taxon>Lophotrochozoa</taxon>
        <taxon>Mollusca</taxon>
        <taxon>Gastropoda</taxon>
        <taxon>Caenogastropoda</taxon>
        <taxon>Sorbeoconcha</taxon>
        <taxon>Cerithioidea</taxon>
        <taxon>Batillariidae</taxon>
        <taxon>Batillaria</taxon>
    </lineage>
</organism>
<dbReference type="EMBL" id="JACVVK020000085">
    <property type="protein sequence ID" value="KAK7494246.1"/>
    <property type="molecule type" value="Genomic_DNA"/>
</dbReference>
<comment type="caution">
    <text evidence="1">The sequence shown here is derived from an EMBL/GenBank/DDBJ whole genome shotgun (WGS) entry which is preliminary data.</text>
</comment>